<protein>
    <submittedName>
        <fullName evidence="3">Glycosyl transferase, group 1 family protein</fullName>
    </submittedName>
</protein>
<reference evidence="3 4" key="1">
    <citation type="submission" date="2017-04" db="EMBL/GenBank/DDBJ databases">
        <title>Draft genome sequence of Marssonina coronaria NL1: causal agent of apple blotch.</title>
        <authorList>
            <person name="Cheng Q."/>
        </authorList>
    </citation>
    <scope>NUCLEOTIDE SEQUENCE [LARGE SCALE GENOMIC DNA]</scope>
    <source>
        <strain evidence="3 4">NL1</strain>
    </source>
</reference>
<keyword evidence="2" id="KW-0812">Transmembrane</keyword>
<keyword evidence="2" id="KW-1133">Transmembrane helix</keyword>
<organism evidence="3 4">
    <name type="scientific">Diplocarpon coronariae</name>
    <dbReference type="NCBI Taxonomy" id="2795749"/>
    <lineage>
        <taxon>Eukaryota</taxon>
        <taxon>Fungi</taxon>
        <taxon>Dikarya</taxon>
        <taxon>Ascomycota</taxon>
        <taxon>Pezizomycotina</taxon>
        <taxon>Leotiomycetes</taxon>
        <taxon>Helotiales</taxon>
        <taxon>Drepanopezizaceae</taxon>
        <taxon>Diplocarpon</taxon>
    </lineage>
</organism>
<dbReference type="Proteomes" id="UP000242519">
    <property type="component" value="Unassembled WGS sequence"/>
</dbReference>
<feature type="transmembrane region" description="Helical" evidence="2">
    <location>
        <begin position="992"/>
        <end position="1010"/>
    </location>
</feature>
<dbReference type="OrthoDB" id="2582433at2759"/>
<feature type="transmembrane region" description="Helical" evidence="2">
    <location>
        <begin position="927"/>
        <end position="948"/>
    </location>
</feature>
<keyword evidence="4" id="KW-1185">Reference proteome</keyword>
<dbReference type="Gene3D" id="3.40.50.2000">
    <property type="entry name" value="Glycogen Phosphorylase B"/>
    <property type="match status" value="1"/>
</dbReference>
<dbReference type="SUPFAM" id="SSF53756">
    <property type="entry name" value="UDP-Glycosyltransferase/glycogen phosphorylase"/>
    <property type="match status" value="1"/>
</dbReference>
<keyword evidence="3" id="KW-0808">Transferase</keyword>
<evidence type="ECO:0000256" key="1">
    <source>
        <dbReference type="SAM" id="MobiDB-lite"/>
    </source>
</evidence>
<feature type="compositionally biased region" description="Polar residues" evidence="1">
    <location>
        <begin position="2829"/>
        <end position="2840"/>
    </location>
</feature>
<evidence type="ECO:0000313" key="4">
    <source>
        <dbReference type="Proteomes" id="UP000242519"/>
    </source>
</evidence>
<accession>A0A218YUJ5</accession>
<name>A0A218YUJ5_9HELO</name>
<keyword evidence="2" id="KW-0472">Membrane</keyword>
<feature type="transmembrane region" description="Helical" evidence="2">
    <location>
        <begin position="891"/>
        <end position="915"/>
    </location>
</feature>
<feature type="transmembrane region" description="Helical" evidence="2">
    <location>
        <begin position="1302"/>
        <end position="1321"/>
    </location>
</feature>
<dbReference type="InParanoid" id="A0A218YUJ5"/>
<feature type="transmembrane region" description="Helical" evidence="2">
    <location>
        <begin position="954"/>
        <end position="980"/>
    </location>
</feature>
<dbReference type="STRING" id="503106.A0A218YUJ5"/>
<feature type="transmembrane region" description="Helical" evidence="2">
    <location>
        <begin position="1773"/>
        <end position="1799"/>
    </location>
</feature>
<feature type="transmembrane region" description="Helical" evidence="2">
    <location>
        <begin position="1357"/>
        <end position="1377"/>
    </location>
</feature>
<feature type="region of interest" description="Disordered" evidence="1">
    <location>
        <begin position="2789"/>
        <end position="2851"/>
    </location>
</feature>
<dbReference type="Pfam" id="PF13692">
    <property type="entry name" value="Glyco_trans_1_4"/>
    <property type="match status" value="1"/>
</dbReference>
<dbReference type="PANTHER" id="PTHR12526:SF604">
    <property type="entry name" value="TRANSFERASE, PUTATIVE (AFU_ORTHOLOGUE AFUA_4G14070)-RELATED"/>
    <property type="match status" value="1"/>
</dbReference>
<dbReference type="GO" id="GO:0016740">
    <property type="term" value="F:transferase activity"/>
    <property type="evidence" value="ECO:0007669"/>
    <property type="project" value="UniProtKB-KW"/>
</dbReference>
<dbReference type="PANTHER" id="PTHR12526">
    <property type="entry name" value="GLYCOSYLTRANSFERASE"/>
    <property type="match status" value="1"/>
</dbReference>
<feature type="transmembrane region" description="Helical" evidence="2">
    <location>
        <begin position="20"/>
        <end position="42"/>
    </location>
</feature>
<dbReference type="EMBL" id="MZNU01000417">
    <property type="protein sequence ID" value="OWO97904.1"/>
    <property type="molecule type" value="Genomic_DNA"/>
</dbReference>
<evidence type="ECO:0000256" key="2">
    <source>
        <dbReference type="SAM" id="Phobius"/>
    </source>
</evidence>
<sequence>MEPTYLGLSAVGWKLMVKTWWDKLTVGILLASVVLGSLYVLYRISCKVWRSWKGRHQQAAVPTAVARHLDRLIGNGEPLSLKRGSKGEPKSFGVFLGSFASPPTATQAHLLSKWEVIVLDPTKKGVLHALSTCQSSSAHVLGRLDLQQLAKSETSSSSEEVNQLLSTLAEYVRAHFRSQTQMMPFTGVLLAGFRSHLQPVVLNATAKYIGSLGLDLWLEIEASPLECLTQRECRDIKMNMVRGVVYRNGTIRPDGDRQNYFHMTEMRTAMRAIAAQQSRTLTMMWETIDDGVKAQYAIVQRSFQWCQFNSALCWIGSAASLDDADVATEYTVSQKPLGGLMWLKDEDNMKAHDLWRANDQISRTLRSHEALYESLQSFIPGLTGKLRTFSPDTSGSGLDLESGNADIVNYHDSYRSYSQPHPLSASAGGDDFSGLGCFHLGLEVAAREFGVLLQTQRHLRELDLLQHIEEEEILGFVEQLRAFPDAREDEATDSLTSLAVKELLDLLTVKNHDGAPRIQVYAGLHSGFQTGPKVQFWGLYDLDAVTGTLNIYLSSKTHDRVGTLLHTFLSSRGCSRTECFLAEQTLSKLNGSLSKTWQLAPRIVHDLEQLSPEETISFIRRLVLSGHGYDFMFLARVRACCEYQVMEIPTLTQIRTQSAIGYLSGELSPAALITARLTWLRDKGCWVPGTSAAISLFEEIDERVHEVLMNCETETLAQLGVVIQSLLREDHIDASADIFALSVFSAFRKLSLDEILLEILDRNPLPNHATDQAGCFAENFALGSRCDSFFDMTTRDLGRILSARYRSYYMKHQPPPREEGFTDLPSAYAAMQIDLDPQNGVETITSTYQVTFLGIFAVPALIDIMLLTTIGRGLYLTTFMSSTEKTMATTALMLALLACGAVGSWISSGGSYYVFANAFPAMNMFVLTRFVAGLAIVIFTASGALVTLGITKGIVAGVIFVFYFAMLATYLMTLSALSIYQVPGSSFQSGRTVIMYCIPILFISPVVSLWTGHDIAVYFCVLTIFLFSLLYGARKTMALWTTWYLHIPFITDSEVVNWYMKTREESGSTLGHAEDIKEISAGPYPRITLHAAVLKECNRHFWTKATPDPLVSKLAKGYSSTMFLMGWFCRFKRTRMPLAYSATWNLTLKAAFDNMGNMQKGLKLHSAFLHWRHTGNDIWSGVLYFVVALLDKWAALVSGGSLVGLSAASSEQYRLAVGFGLCYYLIGAVSLDTVSQPLWTAANQATNQPITSLKFLRQATENDAKARRALYWKSLAKFFFMHIWGISITSALMWTFEGSRDATVMYLAYVGAYTGLLWYQYNKIYCAADSAKCLGVAFVIGFPAGIALHIYLPQFAYSGVIGLSIGTWIAAAYSVWLSKIGWTGVFSFKSRESTKDLEAKLTPVTYCISALEPFPEISQATLSQMFQYVSTLPAEQRYKLEPSHHPGANILDFLLAQRRSRRAEILQNAFLSAEQILERTATLWRTGKTVVELISAQHFPQQEQKVRVISQTSGDRLHIFVVLGLDFEGDEWRLNIHRNSKIIAEAIVQATSESQLGLSHNDSMLAELLVVSESNDGDLSLPEGIKRQIETSAAERTRVIANGDRILLRYLLLGIDCEREWDSLPKKLREFLLKRSCGRSKPLSAYEEKWIRSRASTALPVDPEEYVARCDLGAALTVSAYAYAKSQEEMGNIFADSEPEYPELSSGGLLGSTATPKNNVSRSSIDSLNLCLSLFHQKVQICIKFICLSLTADPEYQRELEYTMQTKPVLVRWPVIFILNGIWSFCKMLQGIILPLVMFHGRENIAKLHSNLKGMKTVLEKNRIVIDCLDGPSTCFGTVLPDGSRQLAQYSGLHDKAPLDQKKLMAINTYSNKMVLSQREEFKNENSVNLFTYEYSQAGKKSSRKLPIQRQCLKGDRIGQIVRYDQRGYITTGSTFRGVNPVNFTYWYRKSAKFEDELIRGEYVFPHITIRVSWSMPGQKHPQRLDEWIPFTKVTEATFIQGSEVHHASWTYEHKSHPEISTTLNGELVATPAMIHEDWFHVLQKPDKCSFLHDNPLLPFSSVESNFISRLLGLNVRRYPISTSQARTQLWKTWKSGKEIDAVTARWLDEGLLRSDGVLKSYWRNRDLGRLDAAKDYLDAQADTIMARVDVHPEISSWVHIAFKISDFYSMGTGGDSRINTRTLSTQLRDSDDELHILSMDTSTWPNEPGGVSACRRDMVNDLKTIRWHVVAESANDYGVPKFQIERNVQSLTVIPQWGLDFLNPTHGVLQNILDSEVVSRSFDTRTADIKANFLPILTSLVRTSRALHLNREHIEEATKALCDLNTYFESSRNWNDVWDSDIVKQTWRELWLTEDMPDTLPVSEWWDFEKPTMTQMDQALNMWHRYLFIFSIPVPEKVPDVFQASHHFTGAGYGIVCKVKRQCTLHVWDHCISFRELTNFMSSAVSFDTPFINSSLISLGHMGCVLLEHHADVVLPCAAYFNPGWEVELGTAEGNIEHRRTFVRKIDPVVNGICNMEKFEPIQKLKTDKPTAVMLSHVQYIKDIKNAILATDFIVNKWGFTDYSLHIYGDMERAASYSTECQELIASKGLRDHCVLKGLGNPSLVLQDAWLFLNSSLSEGLPLAMGEAALTGTPVVCTDVGASFCVVTDGETGDRFSEVVPPNDSESLARAQINILALLGRWSLYAEDPPGGPPQVLAYPDPSPDEVKQITQRMYEKTDQRRKLGMLGRENVLKNFSSDRYLREHEQMLWIGKYRSRTYHKRSSRPPSAEDGNSWVRMEKSSAAFGASVMTPPLRSPRLTPETWSLSSASEKKGRLRKKNPRIPFEQRYTQSSMESSLQGEEVVVAGSNV</sequence>
<evidence type="ECO:0000313" key="3">
    <source>
        <dbReference type="EMBL" id="OWO97904.1"/>
    </source>
</evidence>
<feature type="transmembrane region" description="Helical" evidence="2">
    <location>
        <begin position="1275"/>
        <end position="1296"/>
    </location>
</feature>
<feature type="transmembrane region" description="Helical" evidence="2">
    <location>
        <begin position="1333"/>
        <end position="1351"/>
    </location>
</feature>
<proteinExistence type="predicted"/>
<feature type="transmembrane region" description="Helical" evidence="2">
    <location>
        <begin position="850"/>
        <end position="871"/>
    </location>
</feature>
<feature type="transmembrane region" description="Helical" evidence="2">
    <location>
        <begin position="1016"/>
        <end position="1033"/>
    </location>
</feature>
<comment type="caution">
    <text evidence="3">The sequence shown here is derived from an EMBL/GenBank/DDBJ whole genome shotgun (WGS) entry which is preliminary data.</text>
</comment>
<gene>
    <name evidence="3" type="ORF">B2J93_4473</name>
</gene>